<accession>A0A345M9N8</accession>
<reference evidence="1 3" key="1">
    <citation type="submission" date="2018-07" db="EMBL/GenBank/DDBJ databases">
        <authorList>
            <person name="Wofford K.M."/>
            <person name="Typhair T.J."/>
            <person name="Gonzales M.A."/>
            <person name="Castillo J.C."/>
            <person name="Smith B.R."/>
            <person name="Klug H.M."/>
            <person name="Hughes L.E."/>
            <person name="Garlena R.A."/>
            <person name="Russell D.A."/>
            <person name="Pope W.H."/>
            <person name="Jacobs-Sera D."/>
            <person name="Hatfull G.F."/>
        </authorList>
    </citation>
    <scope>NUCLEOTIDE SEQUENCE [LARGE SCALE GENOMIC DNA]</scope>
</reference>
<gene>
    <name evidence="1" type="primary">11</name>
    <name evidence="2" type="synonym">269</name>
    <name evidence="1" type="ORF">SEA_WOFFORD_11</name>
    <name evidence="2" type="ORF">SEA_WOFFORD_269</name>
</gene>
<proteinExistence type="predicted"/>
<sequence length="36" mass="4057">MYDDVSLEEAITMARLDELEGADAHLDDMEILVDCD</sequence>
<dbReference type="Proteomes" id="UP000260216">
    <property type="component" value="Segment"/>
</dbReference>
<evidence type="ECO:0000313" key="3">
    <source>
        <dbReference type="Proteomes" id="UP000260216"/>
    </source>
</evidence>
<protein>
    <submittedName>
        <fullName evidence="1">Uncharacterized protein</fullName>
    </submittedName>
</protein>
<organism evidence="1 3">
    <name type="scientific">Streptomyces phage Wofford</name>
    <dbReference type="NCBI Taxonomy" id="2283267"/>
    <lineage>
        <taxon>Viruses</taxon>
        <taxon>Duplodnaviria</taxon>
        <taxon>Heunggongvirae</taxon>
        <taxon>Uroviricota</taxon>
        <taxon>Caudoviricetes</taxon>
        <taxon>Stanwilliamsviridae</taxon>
        <taxon>Boydwoodruffvirinae</taxon>
        <taxon>Karimacvirus</taxon>
        <taxon>Karimacvirus wofford</taxon>
        <taxon>Streptomyces virus Wofford</taxon>
    </lineage>
</organism>
<dbReference type="EMBL" id="MH576968">
    <property type="protein sequence ID" value="AXH67403.1"/>
    <property type="molecule type" value="Genomic_DNA"/>
</dbReference>
<dbReference type="EMBL" id="MH576968">
    <property type="protein sequence ID" value="AXH67209.1"/>
    <property type="molecule type" value="Genomic_DNA"/>
</dbReference>
<dbReference type="KEGG" id="vg:55609419"/>
<name>A0A345M9N8_9CAUD</name>
<dbReference type="GeneID" id="55609419"/>
<dbReference type="RefSeq" id="YP_009839700.1">
    <property type="nucleotide sequence ID" value="NC_048722.1"/>
</dbReference>
<keyword evidence="3" id="KW-1185">Reference proteome</keyword>
<evidence type="ECO:0000313" key="2">
    <source>
        <dbReference type="EMBL" id="AXH67403.1"/>
    </source>
</evidence>
<evidence type="ECO:0000313" key="1">
    <source>
        <dbReference type="EMBL" id="AXH67209.1"/>
    </source>
</evidence>